<feature type="transmembrane region" description="Helical" evidence="1">
    <location>
        <begin position="38"/>
        <end position="59"/>
    </location>
</feature>
<organism evidence="3">
    <name type="scientific">Salinispirillum sp. LH 10-3-1</name>
    <dbReference type="NCBI Taxonomy" id="2952525"/>
    <lineage>
        <taxon>Bacteria</taxon>
        <taxon>Pseudomonadati</taxon>
        <taxon>Pseudomonadota</taxon>
        <taxon>Gammaproteobacteria</taxon>
        <taxon>Oceanospirillales</taxon>
        <taxon>Saccharospirillaceae</taxon>
        <taxon>Salinispirillum</taxon>
    </lineage>
</organism>
<proteinExistence type="predicted"/>
<name>A0AB38YK84_9GAMM</name>
<gene>
    <name evidence="3" type="ORF">NFC81_07085</name>
</gene>
<feature type="transmembrane region" description="Helical" evidence="1">
    <location>
        <begin position="71"/>
        <end position="91"/>
    </location>
</feature>
<keyword evidence="1" id="KW-0472">Membrane</keyword>
<dbReference type="AlphaFoldDB" id="A0AB38YK84"/>
<feature type="transmembrane region" description="Helical" evidence="1">
    <location>
        <begin position="6"/>
        <end position="26"/>
    </location>
</feature>
<evidence type="ECO:0000256" key="1">
    <source>
        <dbReference type="SAM" id="Phobius"/>
    </source>
</evidence>
<accession>A0AB38YK84</accession>
<keyword evidence="1" id="KW-0812">Transmembrane</keyword>
<dbReference type="RefSeq" id="WP_304996828.1">
    <property type="nucleotide sequence ID" value="NZ_CP101717.1"/>
</dbReference>
<reference evidence="3" key="1">
    <citation type="submission" date="2022-07" db="EMBL/GenBank/DDBJ databases">
        <title>Complete genome sequence of Salinispirillum sp. LH10-3-1 capable of multiple carbohydrate inversion isolated from a soda lake.</title>
        <authorList>
            <person name="Liu J."/>
            <person name="Zhai Y."/>
            <person name="Zhang H."/>
            <person name="Yang H."/>
            <person name="Qu J."/>
            <person name="Li J."/>
        </authorList>
    </citation>
    <scope>NUCLEOTIDE SEQUENCE</scope>
    <source>
        <strain evidence="3">LH 10-3-1</strain>
    </source>
</reference>
<keyword evidence="1" id="KW-1133">Transmembrane helix</keyword>
<dbReference type="EMBL" id="CP101717">
    <property type="protein sequence ID" value="WLD59536.1"/>
    <property type="molecule type" value="Genomic_DNA"/>
</dbReference>
<sequence>MLTHVFVLIAVMLMAGLFGGLVNYYLHGQHDPDVVSLPRSLVVGGAASFMVPVVLSLLGSDLIASSEGDPGQFVLFAGFCLIAALASRVFIISTTDRIMETARTARERSEQLEHLVHALELQIAPMIESETENEASDDDNHGAVPLPDEVDVTATNVLKSLGSGRYIFRSLRGLSKDTEYEEGALVKTLNLLVARGMAGRVNGLKGVRWYVTEQGRRFLQQII</sequence>
<protein>
    <recommendedName>
        <fullName evidence="2">YEATS-Like-Associating Three TM domain-containing protein</fullName>
    </recommendedName>
</protein>
<evidence type="ECO:0000313" key="3">
    <source>
        <dbReference type="EMBL" id="WLD59536.1"/>
    </source>
</evidence>
<evidence type="ECO:0000259" key="2">
    <source>
        <dbReference type="Pfam" id="PF20303"/>
    </source>
</evidence>
<feature type="domain" description="YEATS-Like-Associating Three TM" evidence="2">
    <location>
        <begin position="4"/>
        <end position="110"/>
    </location>
</feature>
<dbReference type="InterPro" id="IPR046890">
    <property type="entry name" value="YLATT"/>
</dbReference>
<dbReference type="Pfam" id="PF20303">
    <property type="entry name" value="YLATT"/>
    <property type="match status" value="1"/>
</dbReference>